<evidence type="ECO:0000313" key="2">
    <source>
        <dbReference type="Proteomes" id="UP000607653"/>
    </source>
</evidence>
<keyword evidence="2" id="KW-1185">Reference proteome</keyword>
<comment type="caution">
    <text evidence="1">The sequence shown here is derived from an EMBL/GenBank/DDBJ whole genome shotgun (WGS) entry which is preliminary data.</text>
</comment>
<dbReference type="EMBL" id="DUZY01000005">
    <property type="protein sequence ID" value="DAD41389.1"/>
    <property type="molecule type" value="Genomic_DNA"/>
</dbReference>
<evidence type="ECO:0000313" key="1">
    <source>
        <dbReference type="EMBL" id="DAD41389.1"/>
    </source>
</evidence>
<gene>
    <name evidence="1" type="ORF">HUJ06_015712</name>
</gene>
<dbReference type="AlphaFoldDB" id="A0A822ZD23"/>
<organism evidence="1 2">
    <name type="scientific">Nelumbo nucifera</name>
    <name type="common">Sacred lotus</name>
    <dbReference type="NCBI Taxonomy" id="4432"/>
    <lineage>
        <taxon>Eukaryota</taxon>
        <taxon>Viridiplantae</taxon>
        <taxon>Streptophyta</taxon>
        <taxon>Embryophyta</taxon>
        <taxon>Tracheophyta</taxon>
        <taxon>Spermatophyta</taxon>
        <taxon>Magnoliopsida</taxon>
        <taxon>Proteales</taxon>
        <taxon>Nelumbonaceae</taxon>
        <taxon>Nelumbo</taxon>
    </lineage>
</organism>
<dbReference type="Proteomes" id="UP000607653">
    <property type="component" value="Unassembled WGS sequence"/>
</dbReference>
<name>A0A822ZD23_NELNU</name>
<proteinExistence type="predicted"/>
<reference evidence="1 2" key="1">
    <citation type="journal article" date="2020" name="Mol. Biol. Evol.">
        <title>Distinct Expression and Methylation Patterns for Genes with Different Fates following a Single Whole-Genome Duplication in Flowering Plants.</title>
        <authorList>
            <person name="Shi T."/>
            <person name="Rahmani R.S."/>
            <person name="Gugger P.F."/>
            <person name="Wang M."/>
            <person name="Li H."/>
            <person name="Zhang Y."/>
            <person name="Li Z."/>
            <person name="Wang Q."/>
            <person name="Van de Peer Y."/>
            <person name="Marchal K."/>
            <person name="Chen J."/>
        </authorList>
    </citation>
    <scope>NUCLEOTIDE SEQUENCE [LARGE SCALE GENOMIC DNA]</scope>
    <source>
        <tissue evidence="1">Leaf</tissue>
    </source>
</reference>
<protein>
    <submittedName>
        <fullName evidence="1">Uncharacterized protein</fullName>
    </submittedName>
</protein>
<sequence>MPKKKSAWACRDICKPEERSSVEDMRWQEEGKLELILENKRWNRIKTNNEAKKNQN</sequence>
<accession>A0A822ZD23</accession>